<evidence type="ECO:0000313" key="6">
    <source>
        <dbReference type="EMBL" id="TVY36078.1"/>
    </source>
</evidence>
<comment type="PTM">
    <text evidence="5">C-terminal thiocarboxylation occurs in 2 steps, it is first acyl-adenylated (-COAMP) via the hesA/moeB/thiF part of UBA4, then thiocarboxylated (-COSH) via the rhodanese domain of UBA4.</text>
</comment>
<keyword evidence="2 5" id="KW-0597">Phosphoprotein</keyword>
<comment type="pathway">
    <text evidence="5">Cofactor biosynthesis; molybdopterin biosynthesis.</text>
</comment>
<dbReference type="UniPathway" id="UPA00344"/>
<dbReference type="PANTHER" id="PTHR33359">
    <property type="entry name" value="MOLYBDOPTERIN SYNTHASE SULFUR CARRIER SUBUNIT"/>
    <property type="match status" value="1"/>
</dbReference>
<keyword evidence="7" id="KW-1185">Reference proteome</keyword>
<protein>
    <recommendedName>
        <fullName evidence="5">Molybdopterin synthase sulfur carrier subunit</fullName>
    </recommendedName>
    <alternativeName>
        <fullName evidence="5">Common component for nitrate reductase and xanthine dehydrogenase protein G</fullName>
    </alternativeName>
    <alternativeName>
        <fullName evidence="5">Molybdenum cofactor synthesis protein 2 small subunit</fullName>
    </alternativeName>
    <alternativeName>
        <fullName evidence="5">Molybdenum cofactor synthesis protein 2A</fullName>
    </alternativeName>
    <alternativeName>
        <fullName evidence="5">Sulfur carrier protein MOCS2A</fullName>
        <shortName evidence="5">MOCS2A</shortName>
    </alternativeName>
</protein>
<sequence length="126" mass="13896">MSALKAPAGHFTILYFASASSYTAKNNESFPAPLPLSKLFEMLEEKYNGMKDKVLMSCLVTVNLEYVDIPEDCASEPFIKEGDEVAIIPPVSSGPWRPTSPQNISPWPHHLLPPMSLADASFIANW</sequence>
<accession>A0A8H8RKL8</accession>
<dbReference type="GO" id="GO:0000166">
    <property type="term" value="F:nucleotide binding"/>
    <property type="evidence" value="ECO:0007669"/>
    <property type="project" value="UniProtKB-KW"/>
</dbReference>
<dbReference type="InterPro" id="IPR003749">
    <property type="entry name" value="ThiS/MoaD-like"/>
</dbReference>
<dbReference type="Proteomes" id="UP000443090">
    <property type="component" value="Unassembled WGS sequence"/>
</dbReference>
<dbReference type="InterPro" id="IPR028887">
    <property type="entry name" value="MOCS2A_euk"/>
</dbReference>
<dbReference type="InterPro" id="IPR016155">
    <property type="entry name" value="Mopterin_synth/thiamin_S_b"/>
</dbReference>
<evidence type="ECO:0000256" key="5">
    <source>
        <dbReference type="HAMAP-Rule" id="MF_03051"/>
    </source>
</evidence>
<keyword evidence="4 5" id="KW-0501">Molybdenum cofactor biosynthesis</keyword>
<evidence type="ECO:0000256" key="1">
    <source>
        <dbReference type="ARBA" id="ARBA00022490"/>
    </source>
</evidence>
<dbReference type="InterPro" id="IPR012675">
    <property type="entry name" value="Beta-grasp_dom_sf"/>
</dbReference>
<comment type="subunit">
    <text evidence="5">Heterotetramer; composed of 2 small (MOCS2A) and 2 large (MOCS2B) subunits.</text>
</comment>
<evidence type="ECO:0000256" key="2">
    <source>
        <dbReference type="ARBA" id="ARBA00022553"/>
    </source>
</evidence>
<organism evidence="6 7">
    <name type="scientific">Lachnellula occidentalis</name>
    <dbReference type="NCBI Taxonomy" id="215460"/>
    <lineage>
        <taxon>Eukaryota</taxon>
        <taxon>Fungi</taxon>
        <taxon>Dikarya</taxon>
        <taxon>Ascomycota</taxon>
        <taxon>Pezizomycotina</taxon>
        <taxon>Leotiomycetes</taxon>
        <taxon>Helotiales</taxon>
        <taxon>Lachnaceae</taxon>
        <taxon>Lachnellula</taxon>
    </lineage>
</organism>
<feature type="modified residue" description="1-thioglycine; alternate" evidence="5">
    <location>
        <position position="94"/>
    </location>
</feature>
<dbReference type="PANTHER" id="PTHR33359:SF1">
    <property type="entry name" value="MOLYBDOPTERIN SYNTHASE SULFUR CARRIER SUBUNIT"/>
    <property type="match status" value="1"/>
</dbReference>
<dbReference type="Pfam" id="PF02597">
    <property type="entry name" value="ThiS"/>
    <property type="match status" value="1"/>
</dbReference>
<dbReference type="OrthoDB" id="5595860at2759"/>
<evidence type="ECO:0000256" key="3">
    <source>
        <dbReference type="ARBA" id="ARBA00022741"/>
    </source>
</evidence>
<dbReference type="InterPro" id="IPR044672">
    <property type="entry name" value="MOCS2A"/>
</dbReference>
<dbReference type="EMBL" id="QGMI01000877">
    <property type="protein sequence ID" value="TVY36078.1"/>
    <property type="molecule type" value="Genomic_DNA"/>
</dbReference>
<evidence type="ECO:0000256" key="4">
    <source>
        <dbReference type="ARBA" id="ARBA00023150"/>
    </source>
</evidence>
<comment type="function">
    <text evidence="5">Acts as a sulfur carrier required for molybdopterin biosynthesis. Component of the molybdopterin synthase complex that catalyzes the conversion of precursor Z into molybdopterin by mediating the incorporation of 2 sulfur atoms into precursor Z to generate a dithiolene group. In the complex, serves as sulfur donor by being thiocarboxylated (-COSH) at its C-terminus by UBA4. After interaction with MOCS2B, the sulfur is then transferred to precursor Z to form molybdopterin.</text>
</comment>
<dbReference type="HAMAP" id="MF_03051">
    <property type="entry name" value="MOCS2A"/>
    <property type="match status" value="1"/>
</dbReference>
<dbReference type="AlphaFoldDB" id="A0A8H8RKL8"/>
<dbReference type="SUPFAM" id="SSF54285">
    <property type="entry name" value="MoaD/ThiS"/>
    <property type="match status" value="1"/>
</dbReference>
<dbReference type="GO" id="GO:0030366">
    <property type="term" value="F:molybdopterin synthase activity"/>
    <property type="evidence" value="ECO:0007669"/>
    <property type="project" value="UniProtKB-UniRule"/>
</dbReference>
<comment type="caution">
    <text evidence="6">The sequence shown here is derived from an EMBL/GenBank/DDBJ whole genome shotgun (WGS) entry which is preliminary data.</text>
</comment>
<feature type="modified residue" description="Glycyl adenylate; alternate" evidence="5">
    <location>
        <position position="94"/>
    </location>
</feature>
<dbReference type="GO" id="GO:0006777">
    <property type="term" value="P:Mo-molybdopterin cofactor biosynthetic process"/>
    <property type="evidence" value="ECO:0007669"/>
    <property type="project" value="UniProtKB-UniRule"/>
</dbReference>
<dbReference type="Gene3D" id="3.10.20.30">
    <property type="match status" value="1"/>
</dbReference>
<name>A0A8H8RKL8_9HELO</name>
<gene>
    <name evidence="5 6" type="primary">cnxG</name>
    <name evidence="6" type="ORF">LOCC1_G007176</name>
</gene>
<comment type="subcellular location">
    <subcellularLocation>
        <location evidence="5">Cytoplasm</location>
    </subcellularLocation>
</comment>
<evidence type="ECO:0000313" key="7">
    <source>
        <dbReference type="Proteomes" id="UP000443090"/>
    </source>
</evidence>
<dbReference type="CDD" id="cd00754">
    <property type="entry name" value="Ubl_MoaD"/>
    <property type="match status" value="1"/>
</dbReference>
<proteinExistence type="inferred from homology"/>
<reference evidence="6 7" key="1">
    <citation type="submission" date="2018-05" db="EMBL/GenBank/DDBJ databases">
        <title>Genome sequencing and assembly of the regulated plant pathogen Lachnellula willkommii and related sister species for the development of diagnostic species identification markers.</title>
        <authorList>
            <person name="Giroux E."/>
            <person name="Bilodeau G."/>
        </authorList>
    </citation>
    <scope>NUCLEOTIDE SEQUENCE [LARGE SCALE GENOMIC DNA]</scope>
    <source>
        <strain evidence="6 7">CBS 160.35</strain>
    </source>
</reference>
<dbReference type="GO" id="GO:1990140">
    <property type="term" value="C:molybdopterin synthase complex"/>
    <property type="evidence" value="ECO:0007669"/>
    <property type="project" value="UniProtKB-UniRule"/>
</dbReference>
<dbReference type="GO" id="GO:1990133">
    <property type="term" value="C:molybdopterin adenylyltransferase complex"/>
    <property type="evidence" value="ECO:0007669"/>
    <property type="project" value="TreeGrafter"/>
</dbReference>
<keyword evidence="1 5" id="KW-0963">Cytoplasm</keyword>
<keyword evidence="3 5" id="KW-0547">Nucleotide-binding</keyword>
<comment type="similarity">
    <text evidence="5">Belongs to the MoaD family. MOCS2A subfamily.</text>
</comment>